<dbReference type="Proteomes" id="UP000076510">
    <property type="component" value="Unassembled WGS sequence"/>
</dbReference>
<evidence type="ECO:0000313" key="2">
    <source>
        <dbReference type="EMBL" id="KZE50907.1"/>
    </source>
</evidence>
<organism evidence="2 3">
    <name type="scientific">Rossellomorea marisflavi</name>
    <dbReference type="NCBI Taxonomy" id="189381"/>
    <lineage>
        <taxon>Bacteria</taxon>
        <taxon>Bacillati</taxon>
        <taxon>Bacillota</taxon>
        <taxon>Bacilli</taxon>
        <taxon>Bacillales</taxon>
        <taxon>Bacillaceae</taxon>
        <taxon>Rossellomorea</taxon>
    </lineage>
</organism>
<dbReference type="AlphaFoldDB" id="A0A163LSW2"/>
<evidence type="ECO:0000313" key="3">
    <source>
        <dbReference type="Proteomes" id="UP000076510"/>
    </source>
</evidence>
<sequence>MGVEIRLKKFTTTGKILFTMGFILFVLSSFLYSEFTEEGYWKMGLIIGALVAISSNFFTNKHASKRRA</sequence>
<proteinExistence type="predicted"/>
<gene>
    <name evidence="2" type="ORF">AV649_16150</name>
</gene>
<protein>
    <submittedName>
        <fullName evidence="2">Uncharacterized protein</fullName>
    </submittedName>
</protein>
<keyword evidence="1" id="KW-1133">Transmembrane helix</keyword>
<comment type="caution">
    <text evidence="2">The sequence shown here is derived from an EMBL/GenBank/DDBJ whole genome shotgun (WGS) entry which is preliminary data.</text>
</comment>
<evidence type="ECO:0000256" key="1">
    <source>
        <dbReference type="SAM" id="Phobius"/>
    </source>
</evidence>
<name>A0A163LSW2_9BACI</name>
<keyword evidence="1" id="KW-0472">Membrane</keyword>
<accession>A0A163LSW2</accession>
<feature type="transmembrane region" description="Helical" evidence="1">
    <location>
        <begin position="39"/>
        <end position="58"/>
    </location>
</feature>
<keyword evidence="1" id="KW-0812">Transmembrane</keyword>
<feature type="transmembrane region" description="Helical" evidence="1">
    <location>
        <begin position="12"/>
        <end position="33"/>
    </location>
</feature>
<dbReference type="EMBL" id="LQQY01000009">
    <property type="protein sequence ID" value="KZE50907.1"/>
    <property type="molecule type" value="Genomic_DNA"/>
</dbReference>
<reference evidence="3" key="1">
    <citation type="submission" date="2016-01" db="EMBL/GenBank/DDBJ databases">
        <title>Whole genome sequencing of Bhargavaea cecembensis T14.</title>
        <authorList>
            <person name="Hong K.W."/>
        </authorList>
    </citation>
    <scope>NUCLEOTIDE SEQUENCE [LARGE SCALE GENOMIC DNA]</scope>
    <source>
        <strain evidence="3">M19</strain>
    </source>
</reference>